<dbReference type="PROSITE" id="PS50987">
    <property type="entry name" value="HTH_ARSR_2"/>
    <property type="match status" value="1"/>
</dbReference>
<dbReference type="InterPro" id="IPR011991">
    <property type="entry name" value="ArsR-like_HTH"/>
</dbReference>
<dbReference type="SUPFAM" id="SSF46785">
    <property type="entry name" value="Winged helix' DNA-binding domain"/>
    <property type="match status" value="1"/>
</dbReference>
<dbReference type="Pfam" id="PF12840">
    <property type="entry name" value="HTH_20"/>
    <property type="match status" value="1"/>
</dbReference>
<accession>A0A3E0I758</accession>
<organism evidence="5 6">
    <name type="scientific">Kutzneria buriramensis</name>
    <dbReference type="NCBI Taxonomy" id="1045776"/>
    <lineage>
        <taxon>Bacteria</taxon>
        <taxon>Bacillati</taxon>
        <taxon>Actinomycetota</taxon>
        <taxon>Actinomycetes</taxon>
        <taxon>Pseudonocardiales</taxon>
        <taxon>Pseudonocardiaceae</taxon>
        <taxon>Kutzneria</taxon>
    </lineage>
</organism>
<evidence type="ECO:0000256" key="2">
    <source>
        <dbReference type="ARBA" id="ARBA00023125"/>
    </source>
</evidence>
<dbReference type="Proteomes" id="UP000256269">
    <property type="component" value="Unassembled WGS sequence"/>
</dbReference>
<gene>
    <name evidence="5" type="ORF">BCF44_102598</name>
</gene>
<dbReference type="GO" id="GO:0003677">
    <property type="term" value="F:DNA binding"/>
    <property type="evidence" value="ECO:0007669"/>
    <property type="project" value="UniProtKB-KW"/>
</dbReference>
<name>A0A3E0I758_9PSEU</name>
<dbReference type="PANTHER" id="PTHR43132:SF2">
    <property type="entry name" value="ARSENICAL RESISTANCE OPERON REPRESSOR ARSR-RELATED"/>
    <property type="match status" value="1"/>
</dbReference>
<keyword evidence="6" id="KW-1185">Reference proteome</keyword>
<dbReference type="InterPro" id="IPR051011">
    <property type="entry name" value="Metal_resp_trans_reg"/>
</dbReference>
<proteinExistence type="predicted"/>
<dbReference type="AlphaFoldDB" id="A0A3E0I758"/>
<evidence type="ECO:0000259" key="4">
    <source>
        <dbReference type="PROSITE" id="PS50987"/>
    </source>
</evidence>
<dbReference type="CDD" id="cd00090">
    <property type="entry name" value="HTH_ARSR"/>
    <property type="match status" value="1"/>
</dbReference>
<dbReference type="InterPro" id="IPR001845">
    <property type="entry name" value="HTH_ArsR_DNA-bd_dom"/>
</dbReference>
<keyword evidence="3" id="KW-0804">Transcription</keyword>
<sequence length="325" mass="35050">MIQVRLSATGLAAARFAVSPLYETMGLLMALRARRGGFDAERRRPRVGRAIDGGGLDLLASITLVHHASRHYVPDFLTPDPVAPGGSVEAELHAVATTDTSRVRAELDILTAGRRLRGDSGIVGRELPRLVSDAVQTGERDFAERVAGELDVVWRTVLAPEWPRMRARLEQDIALRGHSLAREGLAGTVGSLAPSLDLTDGVLTAASRYEVDVTADSVVFVPTAFHRPTVVVDPCPVPVRRSPVVLYPAVPATPSRGEDLAGAVGRTRARLLDELATPRSTGELAERLGLSASTVSYHLQGLLRAGLVTRVRRSRTVYYHREQSA</sequence>
<dbReference type="GO" id="GO:0003700">
    <property type="term" value="F:DNA-binding transcription factor activity"/>
    <property type="evidence" value="ECO:0007669"/>
    <property type="project" value="InterPro"/>
</dbReference>
<protein>
    <submittedName>
        <fullName evidence="5">Helix-turn-helix protein</fullName>
    </submittedName>
</protein>
<feature type="domain" description="HTH arsR-type" evidence="4">
    <location>
        <begin position="248"/>
        <end position="325"/>
    </location>
</feature>
<dbReference type="PANTHER" id="PTHR43132">
    <property type="entry name" value="ARSENICAL RESISTANCE OPERON REPRESSOR ARSR-RELATED"/>
    <property type="match status" value="1"/>
</dbReference>
<dbReference type="InterPro" id="IPR036390">
    <property type="entry name" value="WH_DNA-bd_sf"/>
</dbReference>
<dbReference type="EMBL" id="QUNO01000002">
    <property type="protein sequence ID" value="REH54366.1"/>
    <property type="molecule type" value="Genomic_DNA"/>
</dbReference>
<evidence type="ECO:0000313" key="5">
    <source>
        <dbReference type="EMBL" id="REH54366.1"/>
    </source>
</evidence>
<comment type="caution">
    <text evidence="5">The sequence shown here is derived from an EMBL/GenBank/DDBJ whole genome shotgun (WGS) entry which is preliminary data.</text>
</comment>
<evidence type="ECO:0000256" key="1">
    <source>
        <dbReference type="ARBA" id="ARBA00023015"/>
    </source>
</evidence>
<dbReference type="InterPro" id="IPR036388">
    <property type="entry name" value="WH-like_DNA-bd_sf"/>
</dbReference>
<evidence type="ECO:0000313" key="6">
    <source>
        <dbReference type="Proteomes" id="UP000256269"/>
    </source>
</evidence>
<dbReference type="Gene3D" id="1.10.10.10">
    <property type="entry name" value="Winged helix-like DNA-binding domain superfamily/Winged helix DNA-binding domain"/>
    <property type="match status" value="1"/>
</dbReference>
<dbReference type="OrthoDB" id="3460651at2"/>
<keyword evidence="2" id="KW-0238">DNA-binding</keyword>
<reference evidence="5 6" key="1">
    <citation type="submission" date="2018-08" db="EMBL/GenBank/DDBJ databases">
        <title>Genomic Encyclopedia of Archaeal and Bacterial Type Strains, Phase II (KMG-II): from individual species to whole genera.</title>
        <authorList>
            <person name="Goeker M."/>
        </authorList>
    </citation>
    <scope>NUCLEOTIDE SEQUENCE [LARGE SCALE GENOMIC DNA]</scope>
    <source>
        <strain evidence="5 6">DSM 45791</strain>
    </source>
</reference>
<dbReference type="SMART" id="SM00418">
    <property type="entry name" value="HTH_ARSR"/>
    <property type="match status" value="1"/>
</dbReference>
<dbReference type="RefSeq" id="WP_116173436.1">
    <property type="nucleotide sequence ID" value="NZ_CP144375.1"/>
</dbReference>
<keyword evidence="1" id="KW-0805">Transcription regulation</keyword>
<evidence type="ECO:0000256" key="3">
    <source>
        <dbReference type="ARBA" id="ARBA00023163"/>
    </source>
</evidence>